<feature type="region of interest" description="Disordered" evidence="1">
    <location>
        <begin position="156"/>
        <end position="271"/>
    </location>
</feature>
<dbReference type="AlphaFoldDB" id="E3MNJ7"/>
<feature type="region of interest" description="Disordered" evidence="1">
    <location>
        <begin position="77"/>
        <end position="108"/>
    </location>
</feature>
<evidence type="ECO:0000256" key="1">
    <source>
        <dbReference type="SAM" id="MobiDB-lite"/>
    </source>
</evidence>
<feature type="compositionally biased region" description="Low complexity" evidence="1">
    <location>
        <begin position="46"/>
        <end position="55"/>
    </location>
</feature>
<name>E3MNJ7_CAERE</name>
<keyword evidence="2" id="KW-0732">Signal</keyword>
<feature type="chain" id="PRO_5015089851" evidence="2">
    <location>
        <begin position="21"/>
        <end position="286"/>
    </location>
</feature>
<evidence type="ECO:0000313" key="4">
    <source>
        <dbReference type="Proteomes" id="UP000008281"/>
    </source>
</evidence>
<dbReference type="Proteomes" id="UP000008281">
    <property type="component" value="Unassembled WGS sequence"/>
</dbReference>
<keyword evidence="4" id="KW-1185">Reference proteome</keyword>
<feature type="region of interest" description="Disordered" evidence="1">
    <location>
        <begin position="35"/>
        <end position="59"/>
    </location>
</feature>
<feature type="compositionally biased region" description="Low complexity" evidence="1">
    <location>
        <begin position="180"/>
        <end position="190"/>
    </location>
</feature>
<dbReference type="HOGENOM" id="CLU_977378_0_0_1"/>
<dbReference type="OMA" id="NTEEPHI"/>
<gene>
    <name evidence="3" type="ORF">CRE_05825</name>
</gene>
<dbReference type="OrthoDB" id="5877690at2759"/>
<dbReference type="EMBL" id="DS268460">
    <property type="protein sequence ID" value="EFP06097.1"/>
    <property type="molecule type" value="Genomic_DNA"/>
</dbReference>
<evidence type="ECO:0000313" key="3">
    <source>
        <dbReference type="EMBL" id="EFP06097.1"/>
    </source>
</evidence>
<feature type="compositionally biased region" description="Polar residues" evidence="1">
    <location>
        <begin position="251"/>
        <end position="269"/>
    </location>
</feature>
<reference evidence="3" key="1">
    <citation type="submission" date="2007-07" db="EMBL/GenBank/DDBJ databases">
        <title>PCAP assembly of the Caenorhabditis remanei genome.</title>
        <authorList>
            <consortium name="The Caenorhabditis remanei Sequencing Consortium"/>
            <person name="Wilson R.K."/>
        </authorList>
    </citation>
    <scope>NUCLEOTIDE SEQUENCE [LARGE SCALE GENOMIC DNA]</scope>
    <source>
        <strain evidence="3">PB4641</strain>
    </source>
</reference>
<feature type="compositionally biased region" description="Low complexity" evidence="1">
    <location>
        <begin position="198"/>
        <end position="218"/>
    </location>
</feature>
<accession>E3MNJ7</accession>
<dbReference type="eggNOG" id="ENOG502TIH4">
    <property type="taxonomic scope" value="Eukaryota"/>
</dbReference>
<sequence length="286" mass="31811">MYLTLMTISCFLFCVSDNGSFNNVILYFMLTVPSPRSLTPPPPPTTTTTETATNTEEPHISLDDLQPILTSSIARHLNLNQQRRRPSDDEEEDVVKPSEDIVEDPMPSTLGYNAIPRVSKLRELDNLIKRKNEILERLDVRIETNRKILKIQASRIPSTPEVVKESESEEKKSKSKKTETSTSESSSTDSESVEDSESTTSSSSKQSSSSSSSTTTVKAAPARQPPAVSVPKAEEPKSDGESTIEDPFSARQAQQAQQEDPPTSPTTVYLDNLRKKILDQYQQKYN</sequence>
<evidence type="ECO:0000256" key="2">
    <source>
        <dbReference type="SAM" id="SignalP"/>
    </source>
</evidence>
<feature type="compositionally biased region" description="Basic and acidic residues" evidence="1">
    <location>
        <begin position="162"/>
        <end position="179"/>
    </location>
</feature>
<proteinExistence type="predicted"/>
<dbReference type="FunCoup" id="E3MNJ7">
    <property type="interactions" value="1714"/>
</dbReference>
<organism evidence="4">
    <name type="scientific">Caenorhabditis remanei</name>
    <name type="common">Caenorhabditis vulgaris</name>
    <dbReference type="NCBI Taxonomy" id="31234"/>
    <lineage>
        <taxon>Eukaryota</taxon>
        <taxon>Metazoa</taxon>
        <taxon>Ecdysozoa</taxon>
        <taxon>Nematoda</taxon>
        <taxon>Chromadorea</taxon>
        <taxon>Rhabditida</taxon>
        <taxon>Rhabditina</taxon>
        <taxon>Rhabditomorpha</taxon>
        <taxon>Rhabditoidea</taxon>
        <taxon>Rhabditidae</taxon>
        <taxon>Peloderinae</taxon>
        <taxon>Caenorhabditis</taxon>
    </lineage>
</organism>
<feature type="signal peptide" evidence="2">
    <location>
        <begin position="1"/>
        <end position="20"/>
    </location>
</feature>
<protein>
    <submittedName>
        <fullName evidence="3">Uncharacterized protein</fullName>
    </submittedName>
</protein>